<protein>
    <recommendedName>
        <fullName evidence="4">Peptidase S1 domain-containing protein</fullName>
    </recommendedName>
</protein>
<evidence type="ECO:0000256" key="1">
    <source>
        <dbReference type="ARBA" id="ARBA00023157"/>
    </source>
</evidence>
<proteinExistence type="predicted"/>
<gene>
    <name evidence="5" type="ORF">O3G_MSEX002662</name>
</gene>
<dbReference type="PRINTS" id="PR00722">
    <property type="entry name" value="CHYMOTRYPSIN"/>
</dbReference>
<feature type="region of interest" description="Disordered" evidence="2">
    <location>
        <begin position="281"/>
        <end position="331"/>
    </location>
</feature>
<dbReference type="PANTHER" id="PTHR24250:SF50">
    <property type="entry name" value="PEPTIDASE S1 DOMAIN-CONTAINING PROTEIN"/>
    <property type="match status" value="1"/>
</dbReference>
<feature type="domain" description="Peptidase S1" evidence="4">
    <location>
        <begin position="36"/>
        <end position="287"/>
    </location>
</feature>
<dbReference type="PROSITE" id="PS50240">
    <property type="entry name" value="TRYPSIN_DOM"/>
    <property type="match status" value="1"/>
</dbReference>
<keyword evidence="6" id="KW-1185">Reference proteome</keyword>
<dbReference type="PROSITE" id="PS00134">
    <property type="entry name" value="TRYPSIN_HIS"/>
    <property type="match status" value="1"/>
</dbReference>
<dbReference type="Pfam" id="PF00089">
    <property type="entry name" value="Trypsin"/>
    <property type="match status" value="1"/>
</dbReference>
<feature type="compositionally biased region" description="Acidic residues" evidence="2">
    <location>
        <begin position="288"/>
        <end position="322"/>
    </location>
</feature>
<evidence type="ECO:0000259" key="4">
    <source>
        <dbReference type="PROSITE" id="PS50240"/>
    </source>
</evidence>
<dbReference type="CDD" id="cd00190">
    <property type="entry name" value="Tryp_SPc"/>
    <property type="match status" value="1"/>
</dbReference>
<dbReference type="InterPro" id="IPR043504">
    <property type="entry name" value="Peptidase_S1_PA_chymotrypsin"/>
</dbReference>
<dbReference type="SUPFAM" id="SSF50494">
    <property type="entry name" value="Trypsin-like serine proteases"/>
    <property type="match status" value="1"/>
</dbReference>
<evidence type="ECO:0000313" key="5">
    <source>
        <dbReference type="EMBL" id="KAG6443069.1"/>
    </source>
</evidence>
<feature type="chain" id="PRO_5038276294" description="Peptidase S1 domain-containing protein" evidence="3">
    <location>
        <begin position="21"/>
        <end position="331"/>
    </location>
</feature>
<organism evidence="5 6">
    <name type="scientific">Manduca sexta</name>
    <name type="common">Tobacco hawkmoth</name>
    <name type="synonym">Tobacco hornworm</name>
    <dbReference type="NCBI Taxonomy" id="7130"/>
    <lineage>
        <taxon>Eukaryota</taxon>
        <taxon>Metazoa</taxon>
        <taxon>Ecdysozoa</taxon>
        <taxon>Arthropoda</taxon>
        <taxon>Hexapoda</taxon>
        <taxon>Insecta</taxon>
        <taxon>Pterygota</taxon>
        <taxon>Neoptera</taxon>
        <taxon>Endopterygota</taxon>
        <taxon>Lepidoptera</taxon>
        <taxon>Glossata</taxon>
        <taxon>Ditrysia</taxon>
        <taxon>Bombycoidea</taxon>
        <taxon>Sphingidae</taxon>
        <taxon>Sphinginae</taxon>
        <taxon>Sphingini</taxon>
        <taxon>Manduca</taxon>
    </lineage>
</organism>
<keyword evidence="1" id="KW-1015">Disulfide bond</keyword>
<comment type="caution">
    <text evidence="5">The sequence shown here is derived from an EMBL/GenBank/DDBJ whole genome shotgun (WGS) entry which is preliminary data.</text>
</comment>
<name>A0A921YPL3_MANSE</name>
<reference evidence="5" key="2">
    <citation type="submission" date="2020-12" db="EMBL/GenBank/DDBJ databases">
        <authorList>
            <person name="Kanost M."/>
        </authorList>
    </citation>
    <scope>NUCLEOTIDE SEQUENCE</scope>
</reference>
<dbReference type="Proteomes" id="UP000791440">
    <property type="component" value="Unassembled WGS sequence"/>
</dbReference>
<reference evidence="5" key="1">
    <citation type="journal article" date="2016" name="Insect Biochem. Mol. Biol.">
        <title>Multifaceted biological insights from a draft genome sequence of the tobacco hornworm moth, Manduca sexta.</title>
        <authorList>
            <person name="Kanost M.R."/>
            <person name="Arrese E.L."/>
            <person name="Cao X."/>
            <person name="Chen Y.R."/>
            <person name="Chellapilla S."/>
            <person name="Goldsmith M.R."/>
            <person name="Grosse-Wilde E."/>
            <person name="Heckel D.G."/>
            <person name="Herndon N."/>
            <person name="Jiang H."/>
            <person name="Papanicolaou A."/>
            <person name="Qu J."/>
            <person name="Soulages J.L."/>
            <person name="Vogel H."/>
            <person name="Walters J."/>
            <person name="Waterhouse R.M."/>
            <person name="Ahn S.J."/>
            <person name="Almeida F.C."/>
            <person name="An C."/>
            <person name="Aqrawi P."/>
            <person name="Bretschneider A."/>
            <person name="Bryant W.B."/>
            <person name="Bucks S."/>
            <person name="Chao H."/>
            <person name="Chevignon G."/>
            <person name="Christen J.M."/>
            <person name="Clarke D.F."/>
            <person name="Dittmer N.T."/>
            <person name="Ferguson L.C.F."/>
            <person name="Garavelou S."/>
            <person name="Gordon K.H.J."/>
            <person name="Gunaratna R.T."/>
            <person name="Han Y."/>
            <person name="Hauser F."/>
            <person name="He Y."/>
            <person name="Heidel-Fischer H."/>
            <person name="Hirsh A."/>
            <person name="Hu Y."/>
            <person name="Jiang H."/>
            <person name="Kalra D."/>
            <person name="Klinner C."/>
            <person name="Konig C."/>
            <person name="Kovar C."/>
            <person name="Kroll A.R."/>
            <person name="Kuwar S.S."/>
            <person name="Lee S.L."/>
            <person name="Lehman R."/>
            <person name="Li K."/>
            <person name="Li Z."/>
            <person name="Liang H."/>
            <person name="Lovelace S."/>
            <person name="Lu Z."/>
            <person name="Mansfield J.H."/>
            <person name="McCulloch K.J."/>
            <person name="Mathew T."/>
            <person name="Morton B."/>
            <person name="Muzny D.M."/>
            <person name="Neunemann D."/>
            <person name="Ongeri F."/>
            <person name="Pauchet Y."/>
            <person name="Pu L.L."/>
            <person name="Pyrousis I."/>
            <person name="Rao X.J."/>
            <person name="Redding A."/>
            <person name="Roesel C."/>
            <person name="Sanchez-Gracia A."/>
            <person name="Schaack S."/>
            <person name="Shukla A."/>
            <person name="Tetreau G."/>
            <person name="Wang Y."/>
            <person name="Xiong G.H."/>
            <person name="Traut W."/>
            <person name="Walsh T.K."/>
            <person name="Worley K.C."/>
            <person name="Wu D."/>
            <person name="Wu W."/>
            <person name="Wu Y.Q."/>
            <person name="Zhang X."/>
            <person name="Zou Z."/>
            <person name="Zucker H."/>
            <person name="Briscoe A.D."/>
            <person name="Burmester T."/>
            <person name="Clem R.J."/>
            <person name="Feyereisen R."/>
            <person name="Grimmelikhuijzen C.J.P."/>
            <person name="Hamodrakas S.J."/>
            <person name="Hansson B.S."/>
            <person name="Huguet E."/>
            <person name="Jermiin L.S."/>
            <person name="Lan Q."/>
            <person name="Lehman H.K."/>
            <person name="Lorenzen M."/>
            <person name="Merzendorfer H."/>
            <person name="Michalopoulos I."/>
            <person name="Morton D.B."/>
            <person name="Muthukrishnan S."/>
            <person name="Oakeshott J.G."/>
            <person name="Palmer W."/>
            <person name="Park Y."/>
            <person name="Passarelli A.L."/>
            <person name="Rozas J."/>
            <person name="Schwartz L.M."/>
            <person name="Smith W."/>
            <person name="Southgate A."/>
            <person name="Vilcinskas A."/>
            <person name="Vogt R."/>
            <person name="Wang P."/>
            <person name="Werren J."/>
            <person name="Yu X.Q."/>
            <person name="Zhou J.J."/>
            <person name="Brown S.J."/>
            <person name="Scherer S.E."/>
            <person name="Richards S."/>
            <person name="Blissard G.W."/>
        </authorList>
    </citation>
    <scope>NUCLEOTIDE SEQUENCE</scope>
</reference>
<dbReference type="InterPro" id="IPR001254">
    <property type="entry name" value="Trypsin_dom"/>
</dbReference>
<sequence>MAAWRGVFALLSVSVALTFGSPLASFPEHLRADSRIVSGWEAEEAQFPYQLSMRMVNATGGVTACGATIIHSEWGLTAAHCTAGRISIVIRAGTVNVTRPGLIFETTNYINHPWYNEDFPTVVQPHDIGLLKFERVLKFNNFIQPIRIHNSADKNRNYEGHVMTATGWGRTWTGGSSPENMNWVYLLGVSHETCLEAFRWSPIIQPSTICAAYFNVTSQSTCQGDSGGGLTVVDDDGVISQVGVSSFVSGSGCHTPIPAGFVRPGHYHEWYLEVTGINFDWSHTTPEPETEPDSESSESDSESESDSSESDSSESSESEEDPESKPEPEAF</sequence>
<feature type="signal peptide" evidence="3">
    <location>
        <begin position="1"/>
        <end position="20"/>
    </location>
</feature>
<dbReference type="AlphaFoldDB" id="A0A921YPL3"/>
<dbReference type="GO" id="GO:0004252">
    <property type="term" value="F:serine-type endopeptidase activity"/>
    <property type="evidence" value="ECO:0007669"/>
    <property type="project" value="InterPro"/>
</dbReference>
<evidence type="ECO:0000256" key="2">
    <source>
        <dbReference type="SAM" id="MobiDB-lite"/>
    </source>
</evidence>
<dbReference type="InterPro" id="IPR018114">
    <property type="entry name" value="TRYPSIN_HIS"/>
</dbReference>
<evidence type="ECO:0000313" key="6">
    <source>
        <dbReference type="Proteomes" id="UP000791440"/>
    </source>
</evidence>
<dbReference type="GO" id="GO:0006508">
    <property type="term" value="P:proteolysis"/>
    <property type="evidence" value="ECO:0007669"/>
    <property type="project" value="InterPro"/>
</dbReference>
<dbReference type="InterPro" id="IPR009003">
    <property type="entry name" value="Peptidase_S1_PA"/>
</dbReference>
<keyword evidence="3" id="KW-0732">Signal</keyword>
<dbReference type="PANTHER" id="PTHR24250">
    <property type="entry name" value="CHYMOTRYPSIN-RELATED"/>
    <property type="match status" value="1"/>
</dbReference>
<dbReference type="OrthoDB" id="5597713at2759"/>
<dbReference type="InterPro" id="IPR001314">
    <property type="entry name" value="Peptidase_S1A"/>
</dbReference>
<dbReference type="EMBL" id="JH668299">
    <property type="protein sequence ID" value="KAG6443068.1"/>
    <property type="molecule type" value="Genomic_DNA"/>
</dbReference>
<dbReference type="SMART" id="SM00020">
    <property type="entry name" value="Tryp_SPc"/>
    <property type="match status" value="1"/>
</dbReference>
<dbReference type="Gene3D" id="2.40.10.10">
    <property type="entry name" value="Trypsin-like serine proteases"/>
    <property type="match status" value="2"/>
</dbReference>
<accession>A0A921YPL3</accession>
<evidence type="ECO:0000256" key="3">
    <source>
        <dbReference type="SAM" id="SignalP"/>
    </source>
</evidence>
<dbReference type="EMBL" id="JH668299">
    <property type="protein sequence ID" value="KAG6443069.1"/>
    <property type="molecule type" value="Genomic_DNA"/>
</dbReference>